<name>A0A1K1T0W0_9BACT</name>
<evidence type="ECO:0000313" key="6">
    <source>
        <dbReference type="EMBL" id="WQG90404.1"/>
    </source>
</evidence>
<dbReference type="Gene3D" id="1.10.10.10">
    <property type="entry name" value="Winged helix-like DNA-binding domain superfamily/Winged helix DNA-binding domain"/>
    <property type="match status" value="1"/>
</dbReference>
<dbReference type="EMBL" id="FPIZ01000047">
    <property type="protein sequence ID" value="SFW90265.1"/>
    <property type="molecule type" value="Genomic_DNA"/>
</dbReference>
<sequence length="256" mass="29756">MNSFISLYSEVFETASHYYDNIVKVHVERLTELDNILPPSSTFLMLINTATYNYEFISKNIQYATGLNRESMYAGGIKYLLSKVHKDDIQVWITALQDLMTFCMTNVSKGDRKKMSFQYNYRLQVRPDKIINIVENQIPLELDDIGKPVIGLGHFTVYDDGIFHPIKAYARMLNKNEEYETLFFKNYGVQYLLGGLSNREQDILRLLALKKTSKEIGTKLFISHHTVDTHRRKILKKLKISSTSEILSYCKENKLL</sequence>
<evidence type="ECO:0000256" key="2">
    <source>
        <dbReference type="ARBA" id="ARBA00023125"/>
    </source>
</evidence>
<keyword evidence="1" id="KW-0805">Transcription regulation</keyword>
<evidence type="ECO:0000256" key="1">
    <source>
        <dbReference type="ARBA" id="ARBA00023015"/>
    </source>
</evidence>
<accession>A0A1K1T0W0</accession>
<dbReference type="Pfam" id="PF00196">
    <property type="entry name" value="GerE"/>
    <property type="match status" value="1"/>
</dbReference>
<dbReference type="SMART" id="SM00421">
    <property type="entry name" value="HTH_LUXR"/>
    <property type="match status" value="1"/>
</dbReference>
<evidence type="ECO:0000313" key="7">
    <source>
        <dbReference type="Proteomes" id="UP000183788"/>
    </source>
</evidence>
<dbReference type="Proteomes" id="UP000183788">
    <property type="component" value="Unassembled WGS sequence"/>
</dbReference>
<dbReference type="InterPro" id="IPR016032">
    <property type="entry name" value="Sig_transdc_resp-reg_C-effctor"/>
</dbReference>
<dbReference type="SUPFAM" id="SSF46894">
    <property type="entry name" value="C-terminal effector domain of the bipartite response regulators"/>
    <property type="match status" value="1"/>
</dbReference>
<dbReference type="PANTHER" id="PTHR44688">
    <property type="entry name" value="DNA-BINDING TRANSCRIPTIONAL ACTIVATOR DEVR_DOSR"/>
    <property type="match status" value="1"/>
</dbReference>
<keyword evidence="2" id="KW-0238">DNA-binding</keyword>
<evidence type="ECO:0000259" key="4">
    <source>
        <dbReference type="PROSITE" id="PS50043"/>
    </source>
</evidence>
<feature type="domain" description="HTH luxR-type" evidence="4">
    <location>
        <begin position="189"/>
        <end position="254"/>
    </location>
</feature>
<gene>
    <name evidence="5" type="ORF">SAMN05661012_06577</name>
    <name evidence="6" type="ORF">SR876_02775</name>
</gene>
<dbReference type="EMBL" id="CP140154">
    <property type="protein sequence ID" value="WQG90404.1"/>
    <property type="molecule type" value="Genomic_DNA"/>
</dbReference>
<evidence type="ECO:0000313" key="8">
    <source>
        <dbReference type="Proteomes" id="UP001326715"/>
    </source>
</evidence>
<dbReference type="PRINTS" id="PR00038">
    <property type="entry name" value="HTHLUXR"/>
</dbReference>
<dbReference type="PROSITE" id="PS50043">
    <property type="entry name" value="HTH_LUXR_2"/>
    <property type="match status" value="1"/>
</dbReference>
<dbReference type="Proteomes" id="UP001326715">
    <property type="component" value="Chromosome"/>
</dbReference>
<dbReference type="OrthoDB" id="9797341at2"/>
<proteinExistence type="predicted"/>
<keyword evidence="8" id="KW-1185">Reference proteome</keyword>
<dbReference type="AlphaFoldDB" id="A0A1K1T0W0"/>
<dbReference type="Gene3D" id="3.30.450.20">
    <property type="entry name" value="PAS domain"/>
    <property type="match status" value="1"/>
</dbReference>
<organism evidence="5 7">
    <name type="scientific">Chitinophaga sancti</name>
    <dbReference type="NCBI Taxonomy" id="1004"/>
    <lineage>
        <taxon>Bacteria</taxon>
        <taxon>Pseudomonadati</taxon>
        <taxon>Bacteroidota</taxon>
        <taxon>Chitinophagia</taxon>
        <taxon>Chitinophagales</taxon>
        <taxon>Chitinophagaceae</taxon>
        <taxon>Chitinophaga</taxon>
    </lineage>
</organism>
<dbReference type="STRING" id="1004.SAMN05661012_06577"/>
<dbReference type="InterPro" id="IPR036388">
    <property type="entry name" value="WH-like_DNA-bd_sf"/>
</dbReference>
<dbReference type="InterPro" id="IPR000792">
    <property type="entry name" value="Tscrpt_reg_LuxR_C"/>
</dbReference>
<dbReference type="RefSeq" id="WP_072366532.1">
    <property type="nucleotide sequence ID" value="NZ_CP139972.1"/>
</dbReference>
<reference evidence="6 8" key="2">
    <citation type="submission" date="2023-11" db="EMBL/GenBank/DDBJ databases">
        <title>MicrobeMod: A computational toolkit for identifying prokaryotic methylation and restriction-modification with nanopore sequencing.</title>
        <authorList>
            <person name="Crits-Christoph A."/>
            <person name="Kang S.C."/>
            <person name="Lee H."/>
            <person name="Ostrov N."/>
        </authorList>
    </citation>
    <scope>NUCLEOTIDE SEQUENCE [LARGE SCALE GENOMIC DNA]</scope>
    <source>
        <strain evidence="6 8">ATCC 23090</strain>
    </source>
</reference>
<keyword evidence="3" id="KW-0804">Transcription</keyword>
<dbReference type="GO" id="GO:0006355">
    <property type="term" value="P:regulation of DNA-templated transcription"/>
    <property type="evidence" value="ECO:0007669"/>
    <property type="project" value="InterPro"/>
</dbReference>
<dbReference type="PANTHER" id="PTHR44688:SF16">
    <property type="entry name" value="DNA-BINDING TRANSCRIPTIONAL ACTIVATOR DEVR_DOSR"/>
    <property type="match status" value="1"/>
</dbReference>
<evidence type="ECO:0000256" key="3">
    <source>
        <dbReference type="ARBA" id="ARBA00023163"/>
    </source>
</evidence>
<dbReference type="CDD" id="cd06170">
    <property type="entry name" value="LuxR_C_like"/>
    <property type="match status" value="1"/>
</dbReference>
<reference evidence="5 7" key="1">
    <citation type="submission" date="2016-11" db="EMBL/GenBank/DDBJ databases">
        <authorList>
            <person name="Jaros S."/>
            <person name="Januszkiewicz K."/>
            <person name="Wedrychowicz H."/>
        </authorList>
    </citation>
    <scope>NUCLEOTIDE SEQUENCE [LARGE SCALE GENOMIC DNA]</scope>
    <source>
        <strain evidence="5 7">DSM 784</strain>
    </source>
</reference>
<dbReference type="GO" id="GO:0003677">
    <property type="term" value="F:DNA binding"/>
    <property type="evidence" value="ECO:0007669"/>
    <property type="project" value="UniProtKB-KW"/>
</dbReference>
<protein>
    <submittedName>
        <fullName evidence="6">Helix-turn-helix transcriptional regulator</fullName>
    </submittedName>
    <submittedName>
        <fullName evidence="5">Regulatory protein, luxR family</fullName>
    </submittedName>
</protein>
<evidence type="ECO:0000313" key="5">
    <source>
        <dbReference type="EMBL" id="SFW90265.1"/>
    </source>
</evidence>